<evidence type="ECO:0000256" key="6">
    <source>
        <dbReference type="ARBA" id="ARBA00023053"/>
    </source>
</evidence>
<keyword evidence="7 11" id="KW-0406">Ion transport</keyword>
<keyword evidence="8 12" id="KW-0472">Membrane</keyword>
<dbReference type="EMBL" id="DS469514">
    <property type="protein sequence ID" value="EDO48320.1"/>
    <property type="molecule type" value="Genomic_DNA"/>
</dbReference>
<dbReference type="HOGENOM" id="CLU_020415_1_3_1"/>
<dbReference type="eggNOG" id="KOG4294">
    <property type="taxonomic scope" value="Eukaryota"/>
</dbReference>
<dbReference type="Gene3D" id="2.60.470.10">
    <property type="entry name" value="Acid-sensing ion channels like domains"/>
    <property type="match status" value="2"/>
</dbReference>
<keyword evidence="6" id="KW-0915">Sodium</keyword>
<keyword evidence="10 11" id="KW-0407">Ion channel</keyword>
<dbReference type="GO" id="GO:0035725">
    <property type="term" value="P:sodium ion transmembrane transport"/>
    <property type="evidence" value="ECO:0000318"/>
    <property type="project" value="GO_Central"/>
</dbReference>
<evidence type="ECO:0000256" key="10">
    <source>
        <dbReference type="ARBA" id="ARBA00023303"/>
    </source>
</evidence>
<keyword evidence="5 12" id="KW-1133">Transmembrane helix</keyword>
<feature type="transmembrane region" description="Helical" evidence="12">
    <location>
        <begin position="31"/>
        <end position="55"/>
    </location>
</feature>
<comment type="subcellular location">
    <subcellularLocation>
        <location evidence="1">Membrane</location>
        <topology evidence="1">Multi-pass membrane protein</topology>
    </subcellularLocation>
</comment>
<protein>
    <submittedName>
        <fullName evidence="13">Uncharacterized protein</fullName>
    </submittedName>
</protein>
<dbReference type="PhylomeDB" id="A7RJS8"/>
<dbReference type="PANTHER" id="PTHR11690:SF296">
    <property type="entry name" value="DEGENERIN-LIKE PROTEIN DEL-10"/>
    <property type="match status" value="1"/>
</dbReference>
<dbReference type="InterPro" id="IPR001873">
    <property type="entry name" value="ENaC"/>
</dbReference>
<evidence type="ECO:0000256" key="2">
    <source>
        <dbReference type="ARBA" id="ARBA00022448"/>
    </source>
</evidence>
<name>A7RJS8_NEMVE</name>
<evidence type="ECO:0000256" key="8">
    <source>
        <dbReference type="ARBA" id="ARBA00023136"/>
    </source>
</evidence>
<evidence type="ECO:0000256" key="4">
    <source>
        <dbReference type="ARBA" id="ARBA00022692"/>
    </source>
</evidence>
<organism evidence="13 14">
    <name type="scientific">Nematostella vectensis</name>
    <name type="common">Starlet sea anemone</name>
    <dbReference type="NCBI Taxonomy" id="45351"/>
    <lineage>
        <taxon>Eukaryota</taxon>
        <taxon>Metazoa</taxon>
        <taxon>Cnidaria</taxon>
        <taxon>Anthozoa</taxon>
        <taxon>Hexacorallia</taxon>
        <taxon>Actiniaria</taxon>
        <taxon>Edwardsiidae</taxon>
        <taxon>Nematostella</taxon>
    </lineage>
</organism>
<evidence type="ECO:0000313" key="14">
    <source>
        <dbReference type="Proteomes" id="UP000001593"/>
    </source>
</evidence>
<reference evidence="13 14" key="1">
    <citation type="journal article" date="2007" name="Science">
        <title>Sea anemone genome reveals ancestral eumetazoan gene repertoire and genomic organization.</title>
        <authorList>
            <person name="Putnam N.H."/>
            <person name="Srivastava M."/>
            <person name="Hellsten U."/>
            <person name="Dirks B."/>
            <person name="Chapman J."/>
            <person name="Salamov A."/>
            <person name="Terry A."/>
            <person name="Shapiro H."/>
            <person name="Lindquist E."/>
            <person name="Kapitonov V.V."/>
            <person name="Jurka J."/>
            <person name="Genikhovich G."/>
            <person name="Grigoriev I.V."/>
            <person name="Lucas S.M."/>
            <person name="Steele R.E."/>
            <person name="Finnerty J.R."/>
            <person name="Technau U."/>
            <person name="Martindale M.Q."/>
            <person name="Rokhsar D.S."/>
        </authorList>
    </citation>
    <scope>NUCLEOTIDE SEQUENCE [LARGE SCALE GENOMIC DNA]</scope>
    <source>
        <strain evidence="14">CH2 X CH6</strain>
    </source>
</reference>
<evidence type="ECO:0000256" key="12">
    <source>
        <dbReference type="SAM" id="Phobius"/>
    </source>
</evidence>
<evidence type="ECO:0000256" key="5">
    <source>
        <dbReference type="ARBA" id="ARBA00022989"/>
    </source>
</evidence>
<keyword evidence="4 11" id="KW-0812">Transmembrane</keyword>
<evidence type="ECO:0000256" key="11">
    <source>
        <dbReference type="RuleBase" id="RU000679"/>
    </source>
</evidence>
<gene>
    <name evidence="13" type="ORF">NEMVEDRAFT_v1g198147</name>
</gene>
<dbReference type="PANTHER" id="PTHR11690">
    <property type="entry name" value="AMILORIDE-SENSITIVE SODIUM CHANNEL-RELATED"/>
    <property type="match status" value="1"/>
</dbReference>
<keyword evidence="9 11" id="KW-0739">Sodium transport</keyword>
<dbReference type="OMA" id="YEPRISY"/>
<comment type="similarity">
    <text evidence="11">Belongs to the amiloride-sensitive sodium channel (TC 1.A.6) family.</text>
</comment>
<keyword evidence="2 11" id="KW-0813">Transport</keyword>
<dbReference type="Proteomes" id="UP000001593">
    <property type="component" value="Unassembled WGS sequence"/>
</dbReference>
<sequence length="484" mass="54265">MKETWREFASNTTLHGLRYAVGVCDIRRRSLWILCLLACAASYLYMVIISFGTYIDRPIRTEVSHEFPKDGLDFPVVTICNLNYFVKSKIDTGYEDEAFYTRNLNMSVCDIIRGVSGNLTCGQALLCAYETFGSSVVDGCDDVIRSRVIAAVNSSNRPFDTEEFMTRYGHDFAPMLMGYCLFSVNEKCDINDWSPHITPGGMCYTFSKANQSKVYFLGGEGGLSIILDAQISEHTFGDFSTGFRVILSARGTYINRARGFNVFPGSHALVAVTPKKFERLPAPYRTNCSDKFLPGYGKYTKDACYTQCINNATMTDCGCRLPSQHDCYDDSRNGDAELNSIISRSVPSKTRNVGRQLVHNEYFTVVFQTCLFTARVRSTLCDCTVPCKEQIYEPRISYSKFPDITITKILTNHFKLNKSASYLRDSLVFLQIGFEELAYLVDRQAPSYGPGNLFGADGKKGVAVFKDSFDCPGNIEIKSPLEQT</sequence>
<dbReference type="PRINTS" id="PR01078">
    <property type="entry name" value="AMINACHANNEL"/>
</dbReference>
<evidence type="ECO:0000256" key="3">
    <source>
        <dbReference type="ARBA" id="ARBA00022461"/>
    </source>
</evidence>
<keyword evidence="3 11" id="KW-0894">Sodium channel</keyword>
<accession>A7RJS8</accession>
<keyword evidence="14" id="KW-1185">Reference proteome</keyword>
<evidence type="ECO:0000313" key="13">
    <source>
        <dbReference type="EMBL" id="EDO48320.1"/>
    </source>
</evidence>
<dbReference type="GO" id="GO:0015280">
    <property type="term" value="F:ligand-gated sodium channel activity"/>
    <property type="evidence" value="ECO:0000318"/>
    <property type="project" value="GO_Central"/>
</dbReference>
<evidence type="ECO:0000256" key="1">
    <source>
        <dbReference type="ARBA" id="ARBA00004141"/>
    </source>
</evidence>
<evidence type="ECO:0000256" key="9">
    <source>
        <dbReference type="ARBA" id="ARBA00023201"/>
    </source>
</evidence>
<dbReference type="AlphaFoldDB" id="A7RJS8"/>
<evidence type="ECO:0000256" key="7">
    <source>
        <dbReference type="ARBA" id="ARBA00023065"/>
    </source>
</evidence>
<proteinExistence type="inferred from homology"/>
<dbReference type="Pfam" id="PF00858">
    <property type="entry name" value="ASC"/>
    <property type="match status" value="1"/>
</dbReference>
<dbReference type="InParanoid" id="A7RJS8"/>
<dbReference type="GO" id="GO:0005886">
    <property type="term" value="C:plasma membrane"/>
    <property type="evidence" value="ECO:0000318"/>
    <property type="project" value="GO_Central"/>
</dbReference>